<dbReference type="Pfam" id="PF13157">
    <property type="entry name" value="Enas"/>
    <property type="match status" value="1"/>
</dbReference>
<organism evidence="2 3">
    <name type="scientific">Paenibacillus xylanexedens</name>
    <dbReference type="NCBI Taxonomy" id="528191"/>
    <lineage>
        <taxon>Bacteria</taxon>
        <taxon>Bacillati</taxon>
        <taxon>Bacillota</taxon>
        <taxon>Bacilli</taxon>
        <taxon>Bacillales</taxon>
        <taxon>Paenibacillaceae</taxon>
        <taxon>Paenibacillus</taxon>
    </lineage>
</organism>
<sequence>MNTRLAETTICGEFHINSATITEVLTLWSASSTLNVHGTVSIYNHKQSNSSVFLNIIHNEGTNSLPVLPGNTCAFSCAGMHHIEVEIEKSLNNIASGTFGIDIYYQVLNEEEDEE</sequence>
<dbReference type="InterPro" id="IPR025055">
    <property type="entry name" value="Ena_core"/>
</dbReference>
<reference evidence="2 3" key="1">
    <citation type="submission" date="2021-03" db="EMBL/GenBank/DDBJ databases">
        <title>Genomic Encyclopedia of Type Strains, Phase IV (KMG-IV): sequencing the most valuable type-strain genomes for metagenomic binning, comparative biology and taxonomic classification.</title>
        <authorList>
            <person name="Goeker M."/>
        </authorList>
    </citation>
    <scope>NUCLEOTIDE SEQUENCE [LARGE SCALE GENOMIC DNA]</scope>
    <source>
        <strain evidence="2 3">DSM 21292</strain>
    </source>
</reference>
<feature type="domain" description="Endospore appendages core" evidence="1">
    <location>
        <begin position="9"/>
        <end position="107"/>
    </location>
</feature>
<proteinExistence type="predicted"/>
<evidence type="ECO:0000259" key="1">
    <source>
        <dbReference type="Pfam" id="PF13157"/>
    </source>
</evidence>
<dbReference type="Proteomes" id="UP000810207">
    <property type="component" value="Unassembled WGS sequence"/>
</dbReference>
<gene>
    <name evidence="2" type="ORF">J2Z28_003534</name>
</gene>
<accession>A0ABS4RVF9</accession>
<evidence type="ECO:0000313" key="3">
    <source>
        <dbReference type="Proteomes" id="UP000810207"/>
    </source>
</evidence>
<dbReference type="EMBL" id="JAGIKV010000012">
    <property type="protein sequence ID" value="MBP2246883.1"/>
    <property type="molecule type" value="Genomic_DNA"/>
</dbReference>
<protein>
    <recommendedName>
        <fullName evidence="1">Endospore appendages core domain-containing protein</fullName>
    </recommendedName>
</protein>
<comment type="caution">
    <text evidence="2">The sequence shown here is derived from an EMBL/GenBank/DDBJ whole genome shotgun (WGS) entry which is preliminary data.</text>
</comment>
<keyword evidence="3" id="KW-1185">Reference proteome</keyword>
<dbReference type="RefSeq" id="WP_211083399.1">
    <property type="nucleotide sequence ID" value="NZ_CBCSLC010000020.1"/>
</dbReference>
<evidence type="ECO:0000313" key="2">
    <source>
        <dbReference type="EMBL" id="MBP2246883.1"/>
    </source>
</evidence>
<name>A0ABS4RVF9_PAEXY</name>